<evidence type="ECO:0000256" key="6">
    <source>
        <dbReference type="ARBA" id="ARBA00022777"/>
    </source>
</evidence>
<evidence type="ECO:0000259" key="13">
    <source>
        <dbReference type="PROSITE" id="PS50113"/>
    </source>
</evidence>
<dbReference type="SMART" id="SM00387">
    <property type="entry name" value="HATPase_c"/>
    <property type="match status" value="1"/>
</dbReference>
<dbReference type="FunFam" id="3.30.450.20:FF:000060">
    <property type="entry name" value="Sensor protein FixL"/>
    <property type="match status" value="2"/>
</dbReference>
<dbReference type="SMART" id="SM00091">
    <property type="entry name" value="PAS"/>
    <property type="match status" value="2"/>
</dbReference>
<dbReference type="InterPro" id="IPR004358">
    <property type="entry name" value="Sig_transdc_His_kin-like_C"/>
</dbReference>
<dbReference type="AlphaFoldDB" id="A0A8J3E6E0"/>
<evidence type="ECO:0000256" key="7">
    <source>
        <dbReference type="ARBA" id="ARBA00022840"/>
    </source>
</evidence>
<dbReference type="GO" id="GO:0005524">
    <property type="term" value="F:ATP binding"/>
    <property type="evidence" value="ECO:0007669"/>
    <property type="project" value="UniProtKB-KW"/>
</dbReference>
<keyword evidence="15" id="KW-1185">Reference proteome</keyword>
<dbReference type="Gene3D" id="3.30.450.20">
    <property type="entry name" value="PAS domain"/>
    <property type="match status" value="2"/>
</dbReference>
<dbReference type="EMBL" id="BMJQ01000020">
    <property type="protein sequence ID" value="GGF43621.1"/>
    <property type="molecule type" value="Genomic_DNA"/>
</dbReference>
<dbReference type="PRINTS" id="PR00344">
    <property type="entry name" value="BCTRLSENSOR"/>
</dbReference>
<evidence type="ECO:0000256" key="8">
    <source>
        <dbReference type="ARBA" id="ARBA00023012"/>
    </source>
</evidence>
<keyword evidence="6" id="KW-0418">Kinase</keyword>
<gene>
    <name evidence="14" type="primary">fixL</name>
    <name evidence="14" type="ORF">GCM10011611_57560</name>
</gene>
<keyword evidence="3" id="KW-0597">Phosphoprotein</keyword>
<dbReference type="PANTHER" id="PTHR43065">
    <property type="entry name" value="SENSOR HISTIDINE KINASE"/>
    <property type="match status" value="1"/>
</dbReference>
<dbReference type="InterPro" id="IPR036890">
    <property type="entry name" value="HATPase_C_sf"/>
</dbReference>
<keyword evidence="7" id="KW-0067">ATP-binding</keyword>
<proteinExistence type="predicted"/>
<dbReference type="EC" id="2.7.13.3" evidence="2"/>
<dbReference type="Proteomes" id="UP000646365">
    <property type="component" value="Unassembled WGS sequence"/>
</dbReference>
<dbReference type="Pfam" id="PF02518">
    <property type="entry name" value="HATPase_c"/>
    <property type="match status" value="1"/>
</dbReference>
<dbReference type="InterPro" id="IPR013767">
    <property type="entry name" value="PAS_fold"/>
</dbReference>
<dbReference type="InterPro" id="IPR036097">
    <property type="entry name" value="HisK_dim/P_sf"/>
</dbReference>
<dbReference type="Pfam" id="PF00512">
    <property type="entry name" value="HisKA"/>
    <property type="match status" value="1"/>
</dbReference>
<dbReference type="InterPro" id="IPR005467">
    <property type="entry name" value="His_kinase_dom"/>
</dbReference>
<keyword evidence="4" id="KW-0808">Transferase</keyword>
<accession>A0A8J3E6E0</accession>
<dbReference type="SMART" id="SM00388">
    <property type="entry name" value="HisKA"/>
    <property type="match status" value="1"/>
</dbReference>
<dbReference type="CDD" id="cd00082">
    <property type="entry name" value="HisKA"/>
    <property type="match status" value="1"/>
</dbReference>
<comment type="caution">
    <text evidence="14">The sequence shown here is derived from an EMBL/GenBank/DDBJ whole genome shotgun (WGS) entry which is preliminary data.</text>
</comment>
<reference evidence="14" key="2">
    <citation type="submission" date="2020-09" db="EMBL/GenBank/DDBJ databases">
        <authorList>
            <person name="Sun Q."/>
            <person name="Zhou Y."/>
        </authorList>
    </citation>
    <scope>NUCLEOTIDE SEQUENCE</scope>
    <source>
        <strain evidence="14">CGMCC 1.15725</strain>
    </source>
</reference>
<dbReference type="InterPro" id="IPR000700">
    <property type="entry name" value="PAS-assoc_C"/>
</dbReference>
<organism evidence="14 15">
    <name type="scientific">Aliidongia dinghuensis</name>
    <dbReference type="NCBI Taxonomy" id="1867774"/>
    <lineage>
        <taxon>Bacteria</taxon>
        <taxon>Pseudomonadati</taxon>
        <taxon>Pseudomonadota</taxon>
        <taxon>Alphaproteobacteria</taxon>
        <taxon>Rhodospirillales</taxon>
        <taxon>Dongiaceae</taxon>
        <taxon>Aliidongia</taxon>
    </lineage>
</organism>
<evidence type="ECO:0000256" key="2">
    <source>
        <dbReference type="ARBA" id="ARBA00012438"/>
    </source>
</evidence>
<sequence>MAPQESVAWWKAIIDTAVDGIVTIDETGLIRSFNRACERLFGYTAAEVLGRNVHMLMPSPYHEQHDGYLKRYRETGEKRIIGIGRHVQGRRADGSVFPMYLSVGEIVPPEGGERLFLGIIHDTTEQHAVEHELRETAERLRSILALVPDAIVIIDEMGRIDFFGAAAERLFGWSAEDVRGRNVSLLMPSPYYEQHDGYLKRYRETGEKRIIGIGRIVVGKRRDGSTFPMELAVGEMSIAGRRLFTGFVRDLTEHQLAEKRLQSLQAELLHVSRLSAMGEMAAALAHELNQPLTAVINWTQAAFRLLNQPDGSANPKALEFMEKAIGQANRAGQIIRRLRDFIGKGESEHRVENINKVVEEASALALVGAQEHGVRATLELAGDLPGVLIDKVQIQQVIINLVRNALEALASVDRRVLVISTALVDEDTVEVRVADSGPGLAPEVAAQLFQPFVTTKEKGMGIGLSISRSIIDNHGGRLVATPNPGGGVVFSFTLRTAAGEGEGGDAE</sequence>
<dbReference type="PANTHER" id="PTHR43065:SF10">
    <property type="entry name" value="PEROXIDE STRESS-ACTIVATED HISTIDINE KINASE MAK3"/>
    <property type="match status" value="1"/>
</dbReference>
<feature type="domain" description="PAC" evidence="13">
    <location>
        <begin position="74"/>
        <end position="135"/>
    </location>
</feature>
<comment type="catalytic activity">
    <reaction evidence="1">
        <text>ATP + protein L-histidine = ADP + protein N-phospho-L-histidine.</text>
        <dbReference type="EC" id="2.7.13.3"/>
    </reaction>
</comment>
<dbReference type="Gene3D" id="6.10.250.2580">
    <property type="match status" value="1"/>
</dbReference>
<dbReference type="PROSITE" id="PS50112">
    <property type="entry name" value="PAS"/>
    <property type="match status" value="2"/>
</dbReference>
<dbReference type="Gene3D" id="1.10.287.130">
    <property type="match status" value="1"/>
</dbReference>
<dbReference type="GO" id="GO:0000155">
    <property type="term" value="F:phosphorelay sensor kinase activity"/>
    <property type="evidence" value="ECO:0007669"/>
    <property type="project" value="InterPro"/>
</dbReference>
<evidence type="ECO:0000256" key="1">
    <source>
        <dbReference type="ARBA" id="ARBA00000085"/>
    </source>
</evidence>
<name>A0A8J3E6E0_9PROT</name>
<feature type="domain" description="PAS" evidence="12">
    <location>
        <begin position="136"/>
        <end position="189"/>
    </location>
</feature>
<reference evidence="14" key="1">
    <citation type="journal article" date="2014" name="Int. J. Syst. Evol. Microbiol.">
        <title>Complete genome sequence of Corynebacterium casei LMG S-19264T (=DSM 44701T), isolated from a smear-ripened cheese.</title>
        <authorList>
            <consortium name="US DOE Joint Genome Institute (JGI-PGF)"/>
            <person name="Walter F."/>
            <person name="Albersmeier A."/>
            <person name="Kalinowski J."/>
            <person name="Ruckert C."/>
        </authorList>
    </citation>
    <scope>NUCLEOTIDE SEQUENCE</scope>
    <source>
        <strain evidence="14">CGMCC 1.15725</strain>
    </source>
</reference>
<dbReference type="RefSeq" id="WP_229744028.1">
    <property type="nucleotide sequence ID" value="NZ_BMJQ01000020.1"/>
</dbReference>
<evidence type="ECO:0000313" key="15">
    <source>
        <dbReference type="Proteomes" id="UP000646365"/>
    </source>
</evidence>
<keyword evidence="8" id="KW-0902">Two-component regulatory system</keyword>
<evidence type="ECO:0000256" key="10">
    <source>
        <dbReference type="ARBA" id="ARBA00070616"/>
    </source>
</evidence>
<evidence type="ECO:0000256" key="3">
    <source>
        <dbReference type="ARBA" id="ARBA00022553"/>
    </source>
</evidence>
<dbReference type="NCBIfam" id="TIGR00229">
    <property type="entry name" value="sensory_box"/>
    <property type="match status" value="2"/>
</dbReference>
<feature type="domain" description="Histidine kinase" evidence="11">
    <location>
        <begin position="283"/>
        <end position="498"/>
    </location>
</feature>
<dbReference type="Pfam" id="PF00989">
    <property type="entry name" value="PAS"/>
    <property type="match status" value="2"/>
</dbReference>
<dbReference type="SUPFAM" id="SSF55874">
    <property type="entry name" value="ATPase domain of HSP90 chaperone/DNA topoisomerase II/histidine kinase"/>
    <property type="match status" value="1"/>
</dbReference>
<feature type="domain" description="PAS" evidence="12">
    <location>
        <begin position="6"/>
        <end position="76"/>
    </location>
</feature>
<evidence type="ECO:0000313" key="14">
    <source>
        <dbReference type="EMBL" id="GGF43621.1"/>
    </source>
</evidence>
<dbReference type="SUPFAM" id="SSF55785">
    <property type="entry name" value="PYP-like sensor domain (PAS domain)"/>
    <property type="match status" value="2"/>
</dbReference>
<comment type="function">
    <text evidence="9">Putative oxygen sensor; modulates the activity of FixJ, a transcriptional activator of nitrogen fixation fixK gene. FixL probably acts as a kinase that phosphorylates FixJ.</text>
</comment>
<dbReference type="Gene3D" id="3.30.565.10">
    <property type="entry name" value="Histidine kinase-like ATPase, C-terminal domain"/>
    <property type="match status" value="1"/>
</dbReference>
<dbReference type="GO" id="GO:0006355">
    <property type="term" value="P:regulation of DNA-templated transcription"/>
    <property type="evidence" value="ECO:0007669"/>
    <property type="project" value="InterPro"/>
</dbReference>
<feature type="domain" description="PAC" evidence="13">
    <location>
        <begin position="204"/>
        <end position="263"/>
    </location>
</feature>
<dbReference type="SUPFAM" id="SSF47384">
    <property type="entry name" value="Homodimeric domain of signal transducing histidine kinase"/>
    <property type="match status" value="1"/>
</dbReference>
<dbReference type="PROSITE" id="PS50113">
    <property type="entry name" value="PAC"/>
    <property type="match status" value="2"/>
</dbReference>
<evidence type="ECO:0000259" key="11">
    <source>
        <dbReference type="PROSITE" id="PS50109"/>
    </source>
</evidence>
<keyword evidence="5" id="KW-0547">Nucleotide-binding</keyword>
<dbReference type="PROSITE" id="PS50109">
    <property type="entry name" value="HIS_KIN"/>
    <property type="match status" value="1"/>
</dbReference>
<dbReference type="InterPro" id="IPR003594">
    <property type="entry name" value="HATPase_dom"/>
</dbReference>
<evidence type="ECO:0000256" key="4">
    <source>
        <dbReference type="ARBA" id="ARBA00022679"/>
    </source>
</evidence>
<dbReference type="InterPro" id="IPR003661">
    <property type="entry name" value="HisK_dim/P_dom"/>
</dbReference>
<evidence type="ECO:0000256" key="5">
    <source>
        <dbReference type="ARBA" id="ARBA00022741"/>
    </source>
</evidence>
<dbReference type="InterPro" id="IPR000014">
    <property type="entry name" value="PAS"/>
</dbReference>
<evidence type="ECO:0000259" key="12">
    <source>
        <dbReference type="PROSITE" id="PS50112"/>
    </source>
</evidence>
<evidence type="ECO:0000256" key="9">
    <source>
        <dbReference type="ARBA" id="ARBA00059827"/>
    </source>
</evidence>
<dbReference type="CDD" id="cd00130">
    <property type="entry name" value="PAS"/>
    <property type="match status" value="2"/>
</dbReference>
<protein>
    <recommendedName>
        <fullName evidence="10">Sensor protein FixL</fullName>
        <ecNumber evidence="2">2.7.13.3</ecNumber>
    </recommendedName>
</protein>
<dbReference type="InterPro" id="IPR035965">
    <property type="entry name" value="PAS-like_dom_sf"/>
</dbReference>